<feature type="compositionally biased region" description="Basic and acidic residues" evidence="1">
    <location>
        <begin position="1"/>
        <end position="26"/>
    </location>
</feature>
<evidence type="ECO:0000256" key="1">
    <source>
        <dbReference type="SAM" id="MobiDB-lite"/>
    </source>
</evidence>
<proteinExistence type="predicted"/>
<keyword evidence="3" id="KW-1185">Reference proteome</keyword>
<feature type="compositionally biased region" description="Basic and acidic residues" evidence="1">
    <location>
        <begin position="38"/>
        <end position="53"/>
    </location>
</feature>
<accession>A0A3D9VIG6</accession>
<protein>
    <recommendedName>
        <fullName evidence="4">DUF3072 family protein</fullName>
    </recommendedName>
</protein>
<feature type="compositionally biased region" description="Polar residues" evidence="1">
    <location>
        <begin position="60"/>
        <end position="72"/>
    </location>
</feature>
<comment type="caution">
    <text evidence="2">The sequence shown here is derived from an EMBL/GenBank/DDBJ whole genome shotgun (WGS) entry which is preliminary data.</text>
</comment>
<evidence type="ECO:0000313" key="2">
    <source>
        <dbReference type="EMBL" id="REF37101.1"/>
    </source>
</evidence>
<evidence type="ECO:0000313" key="3">
    <source>
        <dbReference type="Proteomes" id="UP000256485"/>
    </source>
</evidence>
<sequence length="72" mass="8374">MTDEPHRDPQTTNRWTKEGATEGEDPREIDEEQLSPEYVRRLQEHRQVTHAEQETDGAMGTSSTTYDPTERD</sequence>
<gene>
    <name evidence="2" type="ORF">DFJ64_2537</name>
</gene>
<name>A0A3D9VIG6_THECX</name>
<dbReference type="AlphaFoldDB" id="A0A3D9VIG6"/>
<feature type="region of interest" description="Disordered" evidence="1">
    <location>
        <begin position="1"/>
        <end position="72"/>
    </location>
</feature>
<evidence type="ECO:0008006" key="4">
    <source>
        <dbReference type="Google" id="ProtNLM"/>
    </source>
</evidence>
<reference evidence="2 3" key="1">
    <citation type="submission" date="2018-08" db="EMBL/GenBank/DDBJ databases">
        <title>Sequencing the genomes of 1000 actinobacteria strains.</title>
        <authorList>
            <person name="Klenk H.-P."/>
        </authorList>
    </citation>
    <scope>NUCLEOTIDE SEQUENCE [LARGE SCALE GENOMIC DNA]</scope>
    <source>
        <strain evidence="2 3">DSM 22891</strain>
    </source>
</reference>
<organism evidence="2 3">
    <name type="scientific">Thermasporomyces composti</name>
    <dbReference type="NCBI Taxonomy" id="696763"/>
    <lineage>
        <taxon>Bacteria</taxon>
        <taxon>Bacillati</taxon>
        <taxon>Actinomycetota</taxon>
        <taxon>Actinomycetes</taxon>
        <taxon>Propionibacteriales</taxon>
        <taxon>Nocardioidaceae</taxon>
        <taxon>Thermasporomyces</taxon>
    </lineage>
</organism>
<dbReference type="Proteomes" id="UP000256485">
    <property type="component" value="Unassembled WGS sequence"/>
</dbReference>
<dbReference type="EMBL" id="QTUC01000001">
    <property type="protein sequence ID" value="REF37101.1"/>
    <property type="molecule type" value="Genomic_DNA"/>
</dbReference>
<dbReference type="OrthoDB" id="5193120at2"/>
<dbReference type="RefSeq" id="WP_115850621.1">
    <property type="nucleotide sequence ID" value="NZ_QTUC01000001.1"/>
</dbReference>